<dbReference type="GeneID" id="93338781"/>
<gene>
    <name evidence="5" type="ORF">SAMN02745178_02340</name>
</gene>
<evidence type="ECO:0000256" key="3">
    <source>
        <dbReference type="SAM" id="MobiDB-lite"/>
    </source>
</evidence>
<dbReference type="InterPro" id="IPR050465">
    <property type="entry name" value="UPF0194_transport"/>
</dbReference>
<organism evidence="5 6">
    <name type="scientific">Gemmiger formicilis</name>
    <dbReference type="NCBI Taxonomy" id="745368"/>
    <lineage>
        <taxon>Bacteria</taxon>
        <taxon>Bacillati</taxon>
        <taxon>Bacillota</taxon>
        <taxon>Clostridia</taxon>
        <taxon>Eubacteriales</taxon>
        <taxon>Gemmiger</taxon>
    </lineage>
</organism>
<dbReference type="PANTHER" id="PTHR32347:SF23">
    <property type="entry name" value="BLL5650 PROTEIN"/>
    <property type="match status" value="1"/>
</dbReference>
<evidence type="ECO:0000256" key="1">
    <source>
        <dbReference type="ARBA" id="ARBA00004196"/>
    </source>
</evidence>
<feature type="region of interest" description="Disordered" evidence="3">
    <location>
        <begin position="262"/>
        <end position="294"/>
    </location>
</feature>
<proteinExistence type="predicted"/>
<reference evidence="5 6" key="1">
    <citation type="submission" date="2017-02" db="EMBL/GenBank/DDBJ databases">
        <authorList>
            <person name="Peterson S.W."/>
        </authorList>
    </citation>
    <scope>NUCLEOTIDE SEQUENCE [LARGE SCALE GENOMIC DNA]</scope>
    <source>
        <strain evidence="5 6">ATCC 27749</strain>
    </source>
</reference>
<evidence type="ECO:0008006" key="7">
    <source>
        <dbReference type="Google" id="ProtNLM"/>
    </source>
</evidence>
<feature type="compositionally biased region" description="Basic and acidic residues" evidence="3">
    <location>
        <begin position="282"/>
        <end position="294"/>
    </location>
</feature>
<dbReference type="PANTHER" id="PTHR32347">
    <property type="entry name" value="EFFLUX SYSTEM COMPONENT YKNX-RELATED"/>
    <property type="match status" value="1"/>
</dbReference>
<evidence type="ECO:0000256" key="2">
    <source>
        <dbReference type="ARBA" id="ARBA00023054"/>
    </source>
</evidence>
<dbReference type="EMBL" id="FUYF01000017">
    <property type="protein sequence ID" value="SKA93088.1"/>
    <property type="molecule type" value="Genomic_DNA"/>
</dbReference>
<dbReference type="GO" id="GO:0030313">
    <property type="term" value="C:cell envelope"/>
    <property type="evidence" value="ECO:0007669"/>
    <property type="project" value="UniProtKB-SubCell"/>
</dbReference>
<feature type="compositionally biased region" description="Low complexity" evidence="3">
    <location>
        <begin position="272"/>
        <end position="281"/>
    </location>
</feature>
<dbReference type="STRING" id="745368.SAMN02745178_02340"/>
<feature type="transmembrane region" description="Helical" evidence="4">
    <location>
        <begin position="33"/>
        <end position="55"/>
    </location>
</feature>
<feature type="region of interest" description="Disordered" evidence="3">
    <location>
        <begin position="1"/>
        <end position="23"/>
    </location>
</feature>
<dbReference type="AlphaFoldDB" id="A0A1T4XV91"/>
<dbReference type="Proteomes" id="UP000190286">
    <property type="component" value="Unassembled WGS sequence"/>
</dbReference>
<keyword evidence="4" id="KW-0812">Transmembrane</keyword>
<evidence type="ECO:0000313" key="6">
    <source>
        <dbReference type="Proteomes" id="UP000190286"/>
    </source>
</evidence>
<dbReference type="RefSeq" id="WP_078785197.1">
    <property type="nucleotide sequence ID" value="NZ_DBEYQY010000231.1"/>
</dbReference>
<comment type="subcellular location">
    <subcellularLocation>
        <location evidence="1">Cell envelope</location>
    </subcellularLocation>
</comment>
<sequence length="519" mass="56279">MKIVRDSAVRQEPAQPQAVSPEENRFSIRPRQIALFFLWMLAFTLLARGTSGALLPEVQLSTPAPNTITQSLTATGTIQWAAGSLFYLPEGLLVEAVFVSEGEAVQEGDKIAALRREDVEQKLRSLQAELAQKQTEYARLTKPVAADSYDLEKAQQALQAAYQAAENSAAAWAEKEANAGSERDALQRELNERQEKAAQYAREIAEKQAQRELLQQEESPDEEIISRIEAELTQLTAEETQNREALAEAEARLNEADAALESVQSQREEAARTAAQAAEQAEQARNDARHAYEKSVEAASETAAANAASATVLAEQIREMESSVETLKKLDEQEGVFCAPQTGTVESLQLMQGQTSGQVGGSISDPERGYQIRFALEAEDAVQDTAGVTVTVMQGAKSESVKINSSVSQQDGGVVLSAALTGSDWQVGKAELTIRLSETEYDCCLPVSALHSDNGGDFVYSVEERNTILGLQNIVRKVYVEVVERNNELAALRNYTTGAPVVAATTKSLQEGARVRTAG</sequence>
<keyword evidence="2" id="KW-0175">Coiled coil</keyword>
<name>A0A1T4XV91_9FIRM</name>
<dbReference type="OrthoDB" id="1993375at2"/>
<keyword evidence="6" id="KW-1185">Reference proteome</keyword>
<keyword evidence="4" id="KW-0472">Membrane</keyword>
<protein>
    <recommendedName>
        <fullName evidence="7">HlyD family secretion protein</fullName>
    </recommendedName>
</protein>
<evidence type="ECO:0000256" key="4">
    <source>
        <dbReference type="SAM" id="Phobius"/>
    </source>
</evidence>
<keyword evidence="4" id="KW-1133">Transmembrane helix</keyword>
<accession>A0A1T4XV91</accession>
<evidence type="ECO:0000313" key="5">
    <source>
        <dbReference type="EMBL" id="SKA93088.1"/>
    </source>
</evidence>
<dbReference type="Gene3D" id="2.40.420.20">
    <property type="match status" value="1"/>
</dbReference>